<dbReference type="AlphaFoldDB" id="A0A1R3KWR0"/>
<reference evidence="3" key="1">
    <citation type="submission" date="2013-09" db="EMBL/GenBank/DDBJ databases">
        <title>Corchorus olitorius genome sequencing.</title>
        <authorList>
            <person name="Alam M."/>
            <person name="Haque M.S."/>
            <person name="Islam M.S."/>
            <person name="Emdad E.M."/>
            <person name="Islam M.M."/>
            <person name="Ahmed B."/>
            <person name="Halim A."/>
            <person name="Hossen Q.M.M."/>
            <person name="Hossain M.Z."/>
            <person name="Ahmed R."/>
            <person name="Khan M.M."/>
            <person name="Islam R."/>
            <person name="Rashid M.M."/>
            <person name="Khan S.A."/>
            <person name="Rahman M.S."/>
            <person name="Alam M."/>
            <person name="Yahiya A.S."/>
            <person name="Khan M.S."/>
            <person name="Azam M.S."/>
            <person name="Haque T."/>
            <person name="Lashkar M.Z.H."/>
            <person name="Akhand A.I."/>
            <person name="Morshed G."/>
            <person name="Roy S."/>
            <person name="Uddin K.S."/>
            <person name="Rabeya T."/>
            <person name="Hossain A.S."/>
            <person name="Chowdhury A."/>
            <person name="Snigdha A.R."/>
            <person name="Mortoza M.S."/>
            <person name="Matin S.A."/>
            <person name="Hoque S.M.E."/>
            <person name="Islam M.K."/>
            <person name="Roy D.K."/>
            <person name="Haider R."/>
            <person name="Moosa M.M."/>
            <person name="Elias S.M."/>
            <person name="Hasan A.M."/>
            <person name="Jahan S."/>
            <person name="Shafiuddin M."/>
            <person name="Mahmood N."/>
            <person name="Shommy N.S."/>
        </authorList>
    </citation>
    <scope>NUCLEOTIDE SEQUENCE [LARGE SCALE GENOMIC DNA]</scope>
    <source>
        <strain evidence="3">cv. O-4</strain>
    </source>
</reference>
<comment type="caution">
    <text evidence="2">The sequence shown here is derived from an EMBL/GenBank/DDBJ whole genome shotgun (WGS) entry which is preliminary data.</text>
</comment>
<evidence type="ECO:0000313" key="2">
    <source>
        <dbReference type="EMBL" id="OMP11516.1"/>
    </source>
</evidence>
<gene>
    <name evidence="2" type="ORF">COLO4_03779</name>
</gene>
<keyword evidence="3" id="KW-1185">Reference proteome</keyword>
<name>A0A1R3KWR0_9ROSI</name>
<sequence length="73" mass="8912">MVRFASTLEKRRQRQSRWFTVNWREKREEMGVRVKRRRFGRRDAASWGATNSGEERDSLMEESEMAEGRRWFG</sequence>
<evidence type="ECO:0000256" key="1">
    <source>
        <dbReference type="SAM" id="MobiDB-lite"/>
    </source>
</evidence>
<organism evidence="2 3">
    <name type="scientific">Corchorus olitorius</name>
    <dbReference type="NCBI Taxonomy" id="93759"/>
    <lineage>
        <taxon>Eukaryota</taxon>
        <taxon>Viridiplantae</taxon>
        <taxon>Streptophyta</taxon>
        <taxon>Embryophyta</taxon>
        <taxon>Tracheophyta</taxon>
        <taxon>Spermatophyta</taxon>
        <taxon>Magnoliopsida</taxon>
        <taxon>eudicotyledons</taxon>
        <taxon>Gunneridae</taxon>
        <taxon>Pentapetalae</taxon>
        <taxon>rosids</taxon>
        <taxon>malvids</taxon>
        <taxon>Malvales</taxon>
        <taxon>Malvaceae</taxon>
        <taxon>Grewioideae</taxon>
        <taxon>Apeibeae</taxon>
        <taxon>Corchorus</taxon>
    </lineage>
</organism>
<proteinExistence type="predicted"/>
<dbReference type="EMBL" id="AWUE01010609">
    <property type="protein sequence ID" value="OMP11516.1"/>
    <property type="molecule type" value="Genomic_DNA"/>
</dbReference>
<dbReference type="Proteomes" id="UP000187203">
    <property type="component" value="Unassembled WGS sequence"/>
</dbReference>
<protein>
    <submittedName>
        <fullName evidence="2">Uncharacterized protein</fullName>
    </submittedName>
</protein>
<accession>A0A1R3KWR0</accession>
<evidence type="ECO:0000313" key="3">
    <source>
        <dbReference type="Proteomes" id="UP000187203"/>
    </source>
</evidence>
<feature type="region of interest" description="Disordered" evidence="1">
    <location>
        <begin position="45"/>
        <end position="73"/>
    </location>
</feature>